<evidence type="ECO:0000313" key="1">
    <source>
        <dbReference type="EMBL" id="KAK3233838.1"/>
    </source>
</evidence>
<organism evidence="1 3">
    <name type="scientific">Cymbomonas tetramitiformis</name>
    <dbReference type="NCBI Taxonomy" id="36881"/>
    <lineage>
        <taxon>Eukaryota</taxon>
        <taxon>Viridiplantae</taxon>
        <taxon>Chlorophyta</taxon>
        <taxon>Pyramimonadophyceae</taxon>
        <taxon>Pyramimonadales</taxon>
        <taxon>Pyramimonadaceae</taxon>
        <taxon>Cymbomonas</taxon>
    </lineage>
</organism>
<evidence type="ECO:0000313" key="3">
    <source>
        <dbReference type="Proteomes" id="UP001190700"/>
    </source>
</evidence>
<reference evidence="1" key="2">
    <citation type="submission" date="2023-06" db="EMBL/GenBank/DDBJ databases">
        <title>Long-read-based genome assembly of the green algal bacterivore Cymbomonas tetramitiformis.</title>
        <authorList>
            <person name="Gyaltshen Y."/>
            <person name="Rozenberg A."/>
            <person name="Paasch A."/>
            <person name="Burns J.A."/>
            <person name="Warring S."/>
            <person name="Larson R."/>
            <person name="Maurer-Alcala X."/>
            <person name="Dacks J."/>
            <person name="Kim E."/>
        </authorList>
    </citation>
    <scope>NUCLEOTIDE SEQUENCE</scope>
    <source>
        <strain evidence="1">PLY_AMNH</strain>
    </source>
</reference>
<dbReference type="AlphaFoldDB" id="A0AAE0BD82"/>
<reference evidence="1 3" key="1">
    <citation type="journal article" date="2015" name="Genome Biol. Evol.">
        <title>Comparative Genomics of a Bacterivorous Green Alga Reveals Evolutionary Causalities and Consequences of Phago-Mixotrophic Mode of Nutrition.</title>
        <authorList>
            <person name="Burns J.A."/>
            <person name="Paasch A."/>
            <person name="Narechania A."/>
            <person name="Kim E."/>
        </authorList>
    </citation>
    <scope>NUCLEOTIDE SEQUENCE [LARGE SCALE GENOMIC DNA]</scope>
    <source>
        <strain evidence="1">PLY_AMNH</strain>
    </source>
</reference>
<sequence>MYDKDTETFESDAESDDAMRSKLGNALYEELDRGRPFLVATFQSQLPTADHKEKNGFKRTGTAYTIPICATGVLEVDVVFGTFQANDHRIIFRNVVAMFARQLEYMKLCLEENDTYEEFIAIAVQFAFDWRMQNRFAAKFGGRDEWRYRTLREYRGEDMHTRLWLASAVQIDARKRDVTEYGSMEYAVFQLETGMQRYDNAYHFQDYKYVLFSLFNALIQEARARNALDDREIEECERCVAMVKLI</sequence>
<accession>A0AAE0BD82</accession>
<name>A0AAE0BD82_9CHLO</name>
<dbReference type="EMBL" id="LGRX02035619">
    <property type="protein sequence ID" value="KAK3233838.1"/>
    <property type="molecule type" value="Genomic_DNA"/>
</dbReference>
<keyword evidence="3" id="KW-1185">Reference proteome</keyword>
<proteinExistence type="predicted"/>
<comment type="caution">
    <text evidence="1">The sequence shown here is derived from an EMBL/GenBank/DDBJ whole genome shotgun (WGS) entry which is preliminary data.</text>
</comment>
<evidence type="ECO:0000313" key="2">
    <source>
        <dbReference type="EMBL" id="KAK3247428.1"/>
    </source>
</evidence>
<protein>
    <submittedName>
        <fullName evidence="1">Uncharacterized protein</fullName>
    </submittedName>
</protein>
<dbReference type="Proteomes" id="UP001190700">
    <property type="component" value="Unassembled WGS sequence"/>
</dbReference>
<dbReference type="EMBL" id="LGRX02028988">
    <property type="protein sequence ID" value="KAK3247428.1"/>
    <property type="molecule type" value="Genomic_DNA"/>
</dbReference>
<gene>
    <name evidence="2" type="ORF">CYMTET_43071</name>
    <name evidence="1" type="ORF">CYMTET_55899</name>
</gene>